<dbReference type="Pfam" id="PF13599">
    <property type="entry name" value="Pentapeptide_4"/>
    <property type="match status" value="1"/>
</dbReference>
<gene>
    <name evidence="2" type="ORF">HH215_21825</name>
</gene>
<dbReference type="Gene3D" id="3.40.630.30">
    <property type="match status" value="2"/>
</dbReference>
<dbReference type="InterPro" id="IPR001646">
    <property type="entry name" value="5peptide_repeat"/>
</dbReference>
<evidence type="ECO:0000259" key="1">
    <source>
        <dbReference type="PROSITE" id="PS51186"/>
    </source>
</evidence>
<keyword evidence="3" id="KW-1185">Reference proteome</keyword>
<dbReference type="RefSeq" id="WP_169281819.1">
    <property type="nucleotide sequence ID" value="NZ_CP051680.1"/>
</dbReference>
<keyword evidence="2" id="KW-0808">Transferase</keyword>
<dbReference type="Pfam" id="PF00805">
    <property type="entry name" value="Pentapeptide"/>
    <property type="match status" value="1"/>
</dbReference>
<dbReference type="PANTHER" id="PTHR43792">
    <property type="entry name" value="GNAT FAMILY, PUTATIVE (AFU_ORTHOLOGUE AFUA_3G00765)-RELATED-RELATED"/>
    <property type="match status" value="1"/>
</dbReference>
<dbReference type="AlphaFoldDB" id="A0A7Z2VMB6"/>
<sequence>MSHSFTIELEFVRLRTFTELDYEELYDLTRQTEITDLLPDWNMTEEQLEGFLGFVIGSYDTFDPSDVRILLAMEHKRDKRLIGWCGVFPNDLLDPIAREIAYAISKDYRNQGHITAAVRAMASFVFRHTQLEQIVAIVKPHNHASRRVVEKAGFRHLDLVRLSDQQDYDYFEYPKTGSDESEIDNRLLVRKARPEDAETLADIMKRTFNREINIWHQAEGPPDNNLCPPGYDSVEMHKYAIRESHYYVIVYERRTIGGICINSTGKRHARIDKLFIDPSYQGQGFGSKVVSLIEKAFATVEEWRLETSSKQVHNHRFYEKAGFVRTYESEREYGYEKIIPRVKDAIGIKHIEGEASRMENRNFSDTEFENCFMKGVDFYKINLEDGRYTNSNLQNSQFTDCNLSGSKFTNLNLTHVLLADLRLSGSEIGLVSLDGVYFHDTNLGADKKPILFERCDLSGSELRGCNLTNVNIRQCDLSGMKINDIPADELLSAYYKAVK</sequence>
<dbReference type="KEGG" id="cheb:HH215_21825"/>
<dbReference type="SUPFAM" id="SSF55729">
    <property type="entry name" value="Acyl-CoA N-acyltransferases (Nat)"/>
    <property type="match status" value="2"/>
</dbReference>
<dbReference type="SUPFAM" id="SSF141571">
    <property type="entry name" value="Pentapeptide repeat-like"/>
    <property type="match status" value="1"/>
</dbReference>
<dbReference type="InterPro" id="IPR016181">
    <property type="entry name" value="Acyl_CoA_acyltransferase"/>
</dbReference>
<protein>
    <submittedName>
        <fullName evidence="2">GNAT family N-acetyltransferase</fullName>
    </submittedName>
</protein>
<name>A0A7Z2VMB6_9BACL</name>
<accession>A0A7Z2VMB6</accession>
<dbReference type="Proteomes" id="UP000502248">
    <property type="component" value="Chromosome"/>
</dbReference>
<dbReference type="GO" id="GO:0005737">
    <property type="term" value="C:cytoplasm"/>
    <property type="evidence" value="ECO:0007669"/>
    <property type="project" value="TreeGrafter"/>
</dbReference>
<dbReference type="Pfam" id="PF13302">
    <property type="entry name" value="Acetyltransf_3"/>
    <property type="match status" value="1"/>
</dbReference>
<dbReference type="PANTHER" id="PTHR43792:SF9">
    <property type="entry name" value="RIBOSOMAL-PROTEIN-ALANINE ACETYLTRANSFERASE"/>
    <property type="match status" value="1"/>
</dbReference>
<feature type="domain" description="N-acetyltransferase" evidence="1">
    <location>
        <begin position="12"/>
        <end position="178"/>
    </location>
</feature>
<dbReference type="InterPro" id="IPR051531">
    <property type="entry name" value="N-acetyltransferase"/>
</dbReference>
<proteinExistence type="predicted"/>
<reference evidence="2 3" key="1">
    <citation type="submission" date="2020-04" db="EMBL/GenBank/DDBJ databases">
        <title>Genome sequencing of novel species.</title>
        <authorList>
            <person name="Heo J."/>
            <person name="Kim S.-J."/>
            <person name="Kim J.-S."/>
            <person name="Hong S.-B."/>
            <person name="Kwon S.-W."/>
        </authorList>
    </citation>
    <scope>NUCLEOTIDE SEQUENCE [LARGE SCALE GENOMIC DNA]</scope>
    <source>
        <strain evidence="2 3">MFER-1</strain>
    </source>
</reference>
<dbReference type="InterPro" id="IPR000182">
    <property type="entry name" value="GNAT_dom"/>
</dbReference>
<dbReference type="CDD" id="cd04301">
    <property type="entry name" value="NAT_SF"/>
    <property type="match status" value="1"/>
</dbReference>
<dbReference type="PROSITE" id="PS51186">
    <property type="entry name" value="GNAT"/>
    <property type="match status" value="2"/>
</dbReference>
<feature type="domain" description="N-acetyltransferase" evidence="1">
    <location>
        <begin position="187"/>
        <end position="342"/>
    </location>
</feature>
<dbReference type="Gene3D" id="2.160.20.80">
    <property type="entry name" value="E3 ubiquitin-protein ligase SopA"/>
    <property type="match status" value="1"/>
</dbReference>
<dbReference type="Pfam" id="PF00583">
    <property type="entry name" value="Acetyltransf_1"/>
    <property type="match status" value="1"/>
</dbReference>
<dbReference type="GO" id="GO:0008999">
    <property type="term" value="F:protein-N-terminal-alanine acetyltransferase activity"/>
    <property type="evidence" value="ECO:0007669"/>
    <property type="project" value="TreeGrafter"/>
</dbReference>
<organism evidence="2 3">
    <name type="scientific">Cohnella herbarum</name>
    <dbReference type="NCBI Taxonomy" id="2728023"/>
    <lineage>
        <taxon>Bacteria</taxon>
        <taxon>Bacillati</taxon>
        <taxon>Bacillota</taxon>
        <taxon>Bacilli</taxon>
        <taxon>Bacillales</taxon>
        <taxon>Paenibacillaceae</taxon>
        <taxon>Cohnella</taxon>
    </lineage>
</organism>
<dbReference type="EMBL" id="CP051680">
    <property type="protein sequence ID" value="QJD85559.1"/>
    <property type="molecule type" value="Genomic_DNA"/>
</dbReference>
<evidence type="ECO:0000313" key="2">
    <source>
        <dbReference type="EMBL" id="QJD85559.1"/>
    </source>
</evidence>
<evidence type="ECO:0000313" key="3">
    <source>
        <dbReference type="Proteomes" id="UP000502248"/>
    </source>
</evidence>